<dbReference type="AlphaFoldDB" id="A0A1D8IMX6"/>
<evidence type="ECO:0000313" key="3">
    <source>
        <dbReference type="Proteomes" id="UP000095401"/>
    </source>
</evidence>
<sequence length="107" mass="10475">MNRRWLYDTGFLGLAGSGPNHGNVNGVTSAGFNALAGNGNNLSQGAAVSQYNLAAYIAALDSTNVTAGTSTTTQASNPNVSGGSNGVIGALTNATTSDQLTAPGSLG</sequence>
<name>A0A1D8IMX6_9GAMM</name>
<reference evidence="3" key="1">
    <citation type="submission" date="2016-09" db="EMBL/GenBank/DDBJ databases">
        <title>Acidihalobacter prosperus F5.</title>
        <authorList>
            <person name="Khaleque H.N."/>
            <person name="Ramsay J.P."/>
            <person name="Kaksonen A.H."/>
            <person name="Boxall N.J."/>
            <person name="Watkin E.L.J."/>
        </authorList>
    </citation>
    <scope>NUCLEOTIDE SEQUENCE [LARGE SCALE GENOMIC DNA]</scope>
    <source>
        <strain evidence="3">F5</strain>
    </source>
</reference>
<feature type="region of interest" description="Disordered" evidence="1">
    <location>
        <begin position="69"/>
        <end position="88"/>
    </location>
</feature>
<evidence type="ECO:0000256" key="1">
    <source>
        <dbReference type="SAM" id="MobiDB-lite"/>
    </source>
</evidence>
<proteinExistence type="predicted"/>
<dbReference type="KEGG" id="aprs:BI364_07180"/>
<accession>A0A1D8IMX6</accession>
<protein>
    <submittedName>
        <fullName evidence="2">Uncharacterized protein</fullName>
    </submittedName>
</protein>
<dbReference type="EMBL" id="CP017415">
    <property type="protein sequence ID" value="AOU97775.1"/>
    <property type="molecule type" value="Genomic_DNA"/>
</dbReference>
<dbReference type="Proteomes" id="UP000095401">
    <property type="component" value="Chromosome"/>
</dbReference>
<gene>
    <name evidence="2" type="ORF">BI364_07180</name>
</gene>
<keyword evidence="3" id="KW-1185">Reference proteome</keyword>
<dbReference type="RefSeq" id="WP_070078160.1">
    <property type="nucleotide sequence ID" value="NZ_CP017415.1"/>
</dbReference>
<organism evidence="2 3">
    <name type="scientific">Acidihalobacter yilgarnensis</name>
    <dbReference type="NCBI Taxonomy" id="2819280"/>
    <lineage>
        <taxon>Bacteria</taxon>
        <taxon>Pseudomonadati</taxon>
        <taxon>Pseudomonadota</taxon>
        <taxon>Gammaproteobacteria</taxon>
        <taxon>Chromatiales</taxon>
        <taxon>Ectothiorhodospiraceae</taxon>
        <taxon>Acidihalobacter</taxon>
    </lineage>
</organism>
<evidence type="ECO:0000313" key="2">
    <source>
        <dbReference type="EMBL" id="AOU97775.1"/>
    </source>
</evidence>